<feature type="signal peptide" evidence="2">
    <location>
        <begin position="1"/>
        <end position="25"/>
    </location>
</feature>
<dbReference type="AlphaFoldDB" id="A0A0J8JJT0"/>
<evidence type="ECO:0000313" key="3">
    <source>
        <dbReference type="EMBL" id="KMT64701.1"/>
    </source>
</evidence>
<evidence type="ECO:0000313" key="4">
    <source>
        <dbReference type="Proteomes" id="UP000037600"/>
    </source>
</evidence>
<dbReference type="STRING" id="1513271.XM47_12640"/>
<accession>A0A0J8JJT0</accession>
<dbReference type="PATRIC" id="fig|1513271.3.peg.2579"/>
<feature type="coiled-coil region" evidence="1">
    <location>
        <begin position="77"/>
        <end position="104"/>
    </location>
</feature>
<proteinExistence type="predicted"/>
<organism evidence="3 4">
    <name type="scientific">Catenovulum maritimum</name>
    <dbReference type="NCBI Taxonomy" id="1513271"/>
    <lineage>
        <taxon>Bacteria</taxon>
        <taxon>Pseudomonadati</taxon>
        <taxon>Pseudomonadota</taxon>
        <taxon>Gammaproteobacteria</taxon>
        <taxon>Alteromonadales</taxon>
        <taxon>Alteromonadaceae</taxon>
        <taxon>Catenovulum</taxon>
    </lineage>
</organism>
<dbReference type="EMBL" id="LAZL01000021">
    <property type="protein sequence ID" value="KMT64701.1"/>
    <property type="molecule type" value="Genomic_DNA"/>
</dbReference>
<dbReference type="OrthoDB" id="5880116at2"/>
<keyword evidence="1" id="KW-0175">Coiled coil</keyword>
<dbReference type="PIRSF" id="PIRSF028069">
    <property type="entry name" value="UCP028069"/>
    <property type="match status" value="1"/>
</dbReference>
<dbReference type="Pfam" id="PF11932">
    <property type="entry name" value="DUF3450"/>
    <property type="match status" value="1"/>
</dbReference>
<feature type="chain" id="PRO_5005301576" evidence="2">
    <location>
        <begin position="26"/>
        <end position="253"/>
    </location>
</feature>
<comment type="caution">
    <text evidence="3">The sequence shown here is derived from an EMBL/GenBank/DDBJ whole genome shotgun (WGS) entry which is preliminary data.</text>
</comment>
<dbReference type="Proteomes" id="UP000037600">
    <property type="component" value="Unassembled WGS sequence"/>
</dbReference>
<keyword evidence="4" id="KW-1185">Reference proteome</keyword>
<reference evidence="3 4" key="1">
    <citation type="submission" date="2015-04" db="EMBL/GenBank/DDBJ databases">
        <title>Draft Genome Sequence of the Novel Agar-Digesting Marine Bacterium Q1.</title>
        <authorList>
            <person name="Li Y."/>
            <person name="Li D."/>
            <person name="Chen G."/>
            <person name="Du Z."/>
        </authorList>
    </citation>
    <scope>NUCLEOTIDE SEQUENCE [LARGE SCALE GENOMIC DNA]</scope>
    <source>
        <strain evidence="3 4">Q1</strain>
    </source>
</reference>
<gene>
    <name evidence="3" type="ORF">XM47_12640</name>
</gene>
<evidence type="ECO:0000256" key="2">
    <source>
        <dbReference type="SAM" id="SignalP"/>
    </source>
</evidence>
<protein>
    <submittedName>
        <fullName evidence="3">Energy transducer TonB</fullName>
    </submittedName>
</protein>
<evidence type="ECO:0000256" key="1">
    <source>
        <dbReference type="SAM" id="Coils"/>
    </source>
</evidence>
<sequence>MIKSKKLASAVAVACAMTLSSVAYADPVEKLHQEELVINKAGVKSQKRVESIFEQSIDLLSEYRQIVDQTDNLRVYNDHVQKLVKNQERAVSSLQSQIDSIEDTKKGVVPLMYKMLDSLEQFIKLDIPIEVEKRNERVERIRRLMTEPNITTSERYRQVLEAYQIENDYGSAISAYQSKIDGITVDMVHVGRIALLAQSLDSKKAWVWDNSSRQWTALNDEYLKPVKKVIRMAKKQVAPDLIQVPVFASESAE</sequence>
<name>A0A0J8JJT0_9ALTE</name>
<dbReference type="RefSeq" id="WP_048693108.1">
    <property type="nucleotide sequence ID" value="NZ_KQ130494.1"/>
</dbReference>
<keyword evidence="2" id="KW-0732">Signal</keyword>
<dbReference type="InterPro" id="IPR016866">
    <property type="entry name" value="UCP028069"/>
</dbReference>